<feature type="transmembrane region" description="Helical" evidence="7">
    <location>
        <begin position="14"/>
        <end position="34"/>
    </location>
</feature>
<gene>
    <name evidence="9" type="ORF">ACEZDG_04730</name>
</gene>
<keyword evidence="4 7" id="KW-1133">Transmembrane helix</keyword>
<dbReference type="InterPro" id="IPR050189">
    <property type="entry name" value="MFS_Efflux_Transporters"/>
</dbReference>
<sequence>MTNGSGPPGSGRRALLALAAGGFAIGTGEFVMLGLLPQVAADLSVSVPQAGELIAVYALGVVVGAPLLTAASVRHRRKTVLMVLMGWYAAGNLLTAAAPNFGLVLLARFATGLPHGAFFGAGAVVAASLVEESRRNSAMAVMFAGLTVANIVGVPLTTLLGQDSGWRLVYAIVGVIAAVAVAAIARAVPSVPVSVQRGALRAELRTFAQPEVWLVLGVAMLGGGGLFATFSYIAPMMTDLTGYADSSLTWLLVLFGLGMTAGNLVGARLSDRFPARTLLVSLGAEIAIALAFIPADHNRVAAALLVFLFPLTALAALPALQGRIIAITGGAPNLAAASLQAAFNIANSLGAYLGGLAIAAGLGYNSPNAVAAVLCAAGLLLAIGAVRMARRRSVQPVAQGGPAPQPPVVLPEPGGDLMSAGTDQRSSACLDAS</sequence>
<feature type="transmembrane region" description="Helical" evidence="7">
    <location>
        <begin position="54"/>
        <end position="73"/>
    </location>
</feature>
<evidence type="ECO:0000313" key="9">
    <source>
        <dbReference type="EMBL" id="MFC1408580.1"/>
    </source>
</evidence>
<feature type="transmembrane region" description="Helical" evidence="7">
    <location>
        <begin position="277"/>
        <end position="295"/>
    </location>
</feature>
<feature type="transmembrane region" description="Helical" evidence="7">
    <location>
        <begin position="168"/>
        <end position="191"/>
    </location>
</feature>
<dbReference type="CDD" id="cd17324">
    <property type="entry name" value="MFS_NepI_like"/>
    <property type="match status" value="1"/>
</dbReference>
<dbReference type="PANTHER" id="PTHR43124:SF3">
    <property type="entry name" value="CHLORAMPHENICOL EFFLUX PUMP RV0191"/>
    <property type="match status" value="1"/>
</dbReference>
<keyword evidence="5 7" id="KW-0472">Membrane</keyword>
<dbReference type="InterPro" id="IPR020846">
    <property type="entry name" value="MFS_dom"/>
</dbReference>
<reference evidence="9 10" key="1">
    <citation type="submission" date="2024-09" db="EMBL/GenBank/DDBJ databases">
        <authorList>
            <person name="Lee S.D."/>
        </authorList>
    </citation>
    <scope>NUCLEOTIDE SEQUENCE [LARGE SCALE GENOMIC DNA]</scope>
    <source>
        <strain evidence="9 10">N1-1</strain>
    </source>
</reference>
<keyword evidence="2" id="KW-1003">Cell membrane</keyword>
<evidence type="ECO:0000256" key="5">
    <source>
        <dbReference type="ARBA" id="ARBA00023136"/>
    </source>
</evidence>
<feature type="region of interest" description="Disordered" evidence="6">
    <location>
        <begin position="396"/>
        <end position="433"/>
    </location>
</feature>
<name>A0ABV6V4E0_9ACTN</name>
<evidence type="ECO:0000256" key="3">
    <source>
        <dbReference type="ARBA" id="ARBA00022692"/>
    </source>
</evidence>
<dbReference type="PROSITE" id="PS50850">
    <property type="entry name" value="MFS"/>
    <property type="match status" value="1"/>
</dbReference>
<keyword evidence="3 7" id="KW-0812">Transmembrane</keyword>
<protein>
    <submittedName>
        <fullName evidence="9">MFS transporter</fullName>
    </submittedName>
</protein>
<comment type="subcellular location">
    <subcellularLocation>
        <location evidence="1">Cell membrane</location>
        <topology evidence="1">Multi-pass membrane protein</topology>
    </subcellularLocation>
</comment>
<evidence type="ECO:0000259" key="8">
    <source>
        <dbReference type="PROSITE" id="PS50850"/>
    </source>
</evidence>
<feature type="domain" description="Major facilitator superfamily (MFS) profile" evidence="8">
    <location>
        <begin position="14"/>
        <end position="390"/>
    </location>
</feature>
<feature type="transmembrane region" description="Helical" evidence="7">
    <location>
        <begin position="137"/>
        <end position="156"/>
    </location>
</feature>
<feature type="transmembrane region" description="Helical" evidence="7">
    <location>
        <begin position="247"/>
        <end position="265"/>
    </location>
</feature>
<evidence type="ECO:0000313" key="10">
    <source>
        <dbReference type="Proteomes" id="UP001592582"/>
    </source>
</evidence>
<dbReference type="SUPFAM" id="SSF103473">
    <property type="entry name" value="MFS general substrate transporter"/>
    <property type="match status" value="1"/>
</dbReference>
<evidence type="ECO:0000256" key="7">
    <source>
        <dbReference type="SAM" id="Phobius"/>
    </source>
</evidence>
<proteinExistence type="predicted"/>
<dbReference type="PANTHER" id="PTHR43124">
    <property type="entry name" value="PURINE EFFLUX PUMP PBUE"/>
    <property type="match status" value="1"/>
</dbReference>
<feature type="transmembrane region" description="Helical" evidence="7">
    <location>
        <begin position="301"/>
        <end position="320"/>
    </location>
</feature>
<feature type="transmembrane region" description="Helical" evidence="7">
    <location>
        <begin position="85"/>
        <end position="107"/>
    </location>
</feature>
<dbReference type="InterPro" id="IPR011701">
    <property type="entry name" value="MFS"/>
</dbReference>
<evidence type="ECO:0000256" key="6">
    <source>
        <dbReference type="SAM" id="MobiDB-lite"/>
    </source>
</evidence>
<dbReference type="RefSeq" id="WP_380502682.1">
    <property type="nucleotide sequence ID" value="NZ_JBHEZX010000002.1"/>
</dbReference>
<accession>A0ABV6V4E0</accession>
<dbReference type="Pfam" id="PF07690">
    <property type="entry name" value="MFS_1"/>
    <property type="match status" value="1"/>
</dbReference>
<organism evidence="9 10">
    <name type="scientific">Streptacidiphilus alkalitolerans</name>
    <dbReference type="NCBI Taxonomy" id="3342712"/>
    <lineage>
        <taxon>Bacteria</taxon>
        <taxon>Bacillati</taxon>
        <taxon>Actinomycetota</taxon>
        <taxon>Actinomycetes</taxon>
        <taxon>Kitasatosporales</taxon>
        <taxon>Streptomycetaceae</taxon>
        <taxon>Streptacidiphilus</taxon>
    </lineage>
</organism>
<evidence type="ECO:0000256" key="2">
    <source>
        <dbReference type="ARBA" id="ARBA00022475"/>
    </source>
</evidence>
<feature type="transmembrane region" description="Helical" evidence="7">
    <location>
        <begin position="369"/>
        <end position="386"/>
    </location>
</feature>
<feature type="transmembrane region" description="Helical" evidence="7">
    <location>
        <begin position="341"/>
        <end position="363"/>
    </location>
</feature>
<feature type="transmembrane region" description="Helical" evidence="7">
    <location>
        <begin position="212"/>
        <end position="235"/>
    </location>
</feature>
<feature type="transmembrane region" description="Helical" evidence="7">
    <location>
        <begin position="113"/>
        <end position="130"/>
    </location>
</feature>
<evidence type="ECO:0000256" key="1">
    <source>
        <dbReference type="ARBA" id="ARBA00004651"/>
    </source>
</evidence>
<dbReference type="Proteomes" id="UP001592582">
    <property type="component" value="Unassembled WGS sequence"/>
</dbReference>
<dbReference type="Gene3D" id="1.20.1250.20">
    <property type="entry name" value="MFS general substrate transporter like domains"/>
    <property type="match status" value="1"/>
</dbReference>
<evidence type="ECO:0000256" key="4">
    <source>
        <dbReference type="ARBA" id="ARBA00022989"/>
    </source>
</evidence>
<dbReference type="EMBL" id="JBHEZX010000002">
    <property type="protein sequence ID" value="MFC1408580.1"/>
    <property type="molecule type" value="Genomic_DNA"/>
</dbReference>
<dbReference type="InterPro" id="IPR036259">
    <property type="entry name" value="MFS_trans_sf"/>
</dbReference>
<keyword evidence="10" id="KW-1185">Reference proteome</keyword>
<comment type="caution">
    <text evidence="9">The sequence shown here is derived from an EMBL/GenBank/DDBJ whole genome shotgun (WGS) entry which is preliminary data.</text>
</comment>